<evidence type="ECO:0000256" key="1">
    <source>
        <dbReference type="ARBA" id="ARBA00004442"/>
    </source>
</evidence>
<organism evidence="4 5">
    <name type="scientific">Bacteroides cellulosilyticus</name>
    <dbReference type="NCBI Taxonomy" id="246787"/>
    <lineage>
        <taxon>Bacteria</taxon>
        <taxon>Pseudomonadati</taxon>
        <taxon>Bacteroidota</taxon>
        <taxon>Bacteroidia</taxon>
        <taxon>Bacteroidales</taxon>
        <taxon>Bacteroidaceae</taxon>
        <taxon>Bacteroides</taxon>
    </lineage>
</organism>
<evidence type="ECO:0000256" key="2">
    <source>
        <dbReference type="ARBA" id="ARBA00023136"/>
    </source>
</evidence>
<keyword evidence="3" id="KW-0998">Cell outer membrane</keyword>
<feature type="non-terminal residue" evidence="4">
    <location>
        <position position="1"/>
    </location>
</feature>
<name>A0A6L3JQ90_9BACE</name>
<protein>
    <submittedName>
        <fullName evidence="4">TonB-dependent receptor</fullName>
    </submittedName>
</protein>
<keyword evidence="2" id="KW-0472">Membrane</keyword>
<dbReference type="RefSeq" id="WP_149948503.1">
    <property type="nucleotide sequence ID" value="NZ_VVYX01000238.1"/>
</dbReference>
<evidence type="ECO:0000313" key="5">
    <source>
        <dbReference type="Proteomes" id="UP000482653"/>
    </source>
</evidence>
<dbReference type="InterPro" id="IPR036942">
    <property type="entry name" value="Beta-barrel_TonB_sf"/>
</dbReference>
<proteinExistence type="predicted"/>
<dbReference type="GO" id="GO:0009279">
    <property type="term" value="C:cell outer membrane"/>
    <property type="evidence" value="ECO:0007669"/>
    <property type="project" value="UniProtKB-SubCell"/>
</dbReference>
<evidence type="ECO:0000313" key="4">
    <source>
        <dbReference type="EMBL" id="KAA5405848.1"/>
    </source>
</evidence>
<dbReference type="AlphaFoldDB" id="A0A6L3JQ90"/>
<keyword evidence="4" id="KW-0675">Receptor</keyword>
<comment type="caution">
    <text evidence="4">The sequence shown here is derived from an EMBL/GenBank/DDBJ whole genome shotgun (WGS) entry which is preliminary data.</text>
</comment>
<comment type="subcellular location">
    <subcellularLocation>
        <location evidence="1">Cell outer membrane</location>
    </subcellularLocation>
</comment>
<dbReference type="Gene3D" id="2.40.170.20">
    <property type="entry name" value="TonB-dependent receptor, beta-barrel domain"/>
    <property type="match status" value="1"/>
</dbReference>
<reference evidence="4 5" key="1">
    <citation type="journal article" date="2019" name="Nat. Med.">
        <title>A library of human gut bacterial isolates paired with longitudinal multiomics data enables mechanistic microbiome research.</title>
        <authorList>
            <person name="Poyet M."/>
            <person name="Groussin M."/>
            <person name="Gibbons S.M."/>
            <person name="Avila-Pacheco J."/>
            <person name="Jiang X."/>
            <person name="Kearney S.M."/>
            <person name="Perrotta A.R."/>
            <person name="Berdy B."/>
            <person name="Zhao S."/>
            <person name="Lieberman T.D."/>
            <person name="Swanson P.K."/>
            <person name="Smith M."/>
            <person name="Roesemann S."/>
            <person name="Alexander J.E."/>
            <person name="Rich S.A."/>
            <person name="Livny J."/>
            <person name="Vlamakis H."/>
            <person name="Clish C."/>
            <person name="Bullock K."/>
            <person name="Deik A."/>
            <person name="Scott J."/>
            <person name="Pierce K.A."/>
            <person name="Xavier R.J."/>
            <person name="Alm E.J."/>
        </authorList>
    </citation>
    <scope>NUCLEOTIDE SEQUENCE [LARGE SCALE GENOMIC DNA]</scope>
    <source>
        <strain evidence="4 5">BIOML-A8</strain>
    </source>
</reference>
<evidence type="ECO:0000256" key="3">
    <source>
        <dbReference type="ARBA" id="ARBA00023237"/>
    </source>
</evidence>
<dbReference type="EMBL" id="VVYX01000238">
    <property type="protein sequence ID" value="KAA5405848.1"/>
    <property type="molecule type" value="Genomic_DNA"/>
</dbReference>
<sequence>SLGIRNLSDVKYYNHLSFYRKVEIPEPGRNFQISIKVPFKQLLK</sequence>
<dbReference type="Proteomes" id="UP000482653">
    <property type="component" value="Unassembled WGS sequence"/>
</dbReference>
<accession>A0A6L3JQ90</accession>
<gene>
    <name evidence="4" type="ORF">F2Y87_29920</name>
</gene>